<accession>A0ABU6FX58</accession>
<dbReference type="EMBL" id="JARLKY010000005">
    <property type="protein sequence ID" value="MEC0225925.1"/>
    <property type="molecule type" value="Genomic_DNA"/>
</dbReference>
<reference evidence="1 2" key="1">
    <citation type="submission" date="2023-03" db="EMBL/GenBank/DDBJ databases">
        <title>Bacillus Genome Sequencing.</title>
        <authorList>
            <person name="Dunlap C."/>
        </authorList>
    </citation>
    <scope>NUCLEOTIDE SEQUENCE [LARGE SCALE GENOMIC DNA]</scope>
    <source>
        <strain evidence="1 2">BD-533</strain>
    </source>
</reference>
<sequence length="69" mass="7870">MNSFTRTITSVGMTEALVYKGNTYVKRYEKDDSGYHGLDKSWEYETDLPDDVVEALEDGDQLVIMDALE</sequence>
<organism evidence="1 2">
    <name type="scientific">Paenibacillus alba</name>
    <dbReference type="NCBI Taxonomy" id="1197127"/>
    <lineage>
        <taxon>Bacteria</taxon>
        <taxon>Bacillati</taxon>
        <taxon>Bacillota</taxon>
        <taxon>Bacilli</taxon>
        <taxon>Bacillales</taxon>
        <taxon>Paenibacillaceae</taxon>
        <taxon>Paenibacillus</taxon>
    </lineage>
</organism>
<proteinExistence type="predicted"/>
<name>A0ABU6FX58_9BACL</name>
<dbReference type="Proteomes" id="UP001338137">
    <property type="component" value="Unassembled WGS sequence"/>
</dbReference>
<dbReference type="RefSeq" id="WP_326070357.1">
    <property type="nucleotide sequence ID" value="NZ_JARLKY010000005.1"/>
</dbReference>
<gene>
    <name evidence="1" type="ORF">P4I72_02145</name>
</gene>
<protein>
    <submittedName>
        <fullName evidence="1">Uncharacterized protein</fullName>
    </submittedName>
</protein>
<comment type="caution">
    <text evidence="1">The sequence shown here is derived from an EMBL/GenBank/DDBJ whole genome shotgun (WGS) entry which is preliminary data.</text>
</comment>
<keyword evidence="2" id="KW-1185">Reference proteome</keyword>
<evidence type="ECO:0000313" key="2">
    <source>
        <dbReference type="Proteomes" id="UP001338137"/>
    </source>
</evidence>
<evidence type="ECO:0000313" key="1">
    <source>
        <dbReference type="EMBL" id="MEC0225925.1"/>
    </source>
</evidence>